<sequence>EKIETGKFLIMLDEDEEAILRAVCQKIEFGQSQLVSRLLGNALRSIYHLFFPSKWLGEE</sequence>
<dbReference type="EMBL" id="BARU01014231">
    <property type="protein sequence ID" value="GAH31750.1"/>
    <property type="molecule type" value="Genomic_DNA"/>
</dbReference>
<dbReference type="AlphaFoldDB" id="X1FGU2"/>
<reference evidence="1" key="1">
    <citation type="journal article" date="2014" name="Front. Microbiol.">
        <title>High frequency of phylogenetically diverse reductive dehalogenase-homologous genes in deep subseafloor sedimentary metagenomes.</title>
        <authorList>
            <person name="Kawai M."/>
            <person name="Futagami T."/>
            <person name="Toyoda A."/>
            <person name="Takaki Y."/>
            <person name="Nishi S."/>
            <person name="Hori S."/>
            <person name="Arai W."/>
            <person name="Tsubouchi T."/>
            <person name="Morono Y."/>
            <person name="Uchiyama I."/>
            <person name="Ito T."/>
            <person name="Fujiyama A."/>
            <person name="Inagaki F."/>
            <person name="Takami H."/>
        </authorList>
    </citation>
    <scope>NUCLEOTIDE SEQUENCE</scope>
    <source>
        <strain evidence="1">Expedition CK06-06</strain>
    </source>
</reference>
<feature type="non-terminal residue" evidence="1">
    <location>
        <position position="1"/>
    </location>
</feature>
<evidence type="ECO:0000313" key="1">
    <source>
        <dbReference type="EMBL" id="GAH31750.1"/>
    </source>
</evidence>
<organism evidence="1">
    <name type="scientific">marine sediment metagenome</name>
    <dbReference type="NCBI Taxonomy" id="412755"/>
    <lineage>
        <taxon>unclassified sequences</taxon>
        <taxon>metagenomes</taxon>
        <taxon>ecological metagenomes</taxon>
    </lineage>
</organism>
<proteinExistence type="predicted"/>
<accession>X1FGU2</accession>
<protein>
    <submittedName>
        <fullName evidence="1">Uncharacterized protein</fullName>
    </submittedName>
</protein>
<comment type="caution">
    <text evidence="1">The sequence shown here is derived from an EMBL/GenBank/DDBJ whole genome shotgun (WGS) entry which is preliminary data.</text>
</comment>
<gene>
    <name evidence="1" type="ORF">S03H2_25240</name>
</gene>
<name>X1FGU2_9ZZZZ</name>